<dbReference type="InterPro" id="IPR013023">
    <property type="entry name" value="KARI"/>
</dbReference>
<reference evidence="1 2" key="1">
    <citation type="submission" date="2024-01" db="EMBL/GenBank/DDBJ databases">
        <authorList>
            <person name="Waweru B."/>
        </authorList>
    </citation>
    <scope>NUCLEOTIDE SEQUENCE [LARGE SCALE GENOMIC DNA]</scope>
</reference>
<accession>A0AAV1QRJ5</accession>
<evidence type="ECO:0000313" key="2">
    <source>
        <dbReference type="Proteomes" id="UP001314170"/>
    </source>
</evidence>
<sequence length="238" mass="25395">MALAPFDHNKKPSSFSLGIGTSYSKKEEISPAGGQEKELRFETQCVVSAPLPFFNAPPKSSNSIGYLQHGQWLSLVILFAHVLKNFTKLLKNSNGIGGDGGGDCAGDGTANIESPLPRTYIVRGGRDLFPLLRDAFKGIKQIGVIGWGSQSIGLDFPKNISVVAVCPLVEAHSVRRDHVQGQKIKNGAGINSSLSVHQVFIVAYTQDADGRATDVALGWSVALGSPFTLDHECKAHAL</sequence>
<name>A0AAV1QRJ5_9ROSI</name>
<keyword evidence="2" id="KW-1185">Reference proteome</keyword>
<dbReference type="PANTHER" id="PTHR21371">
    <property type="entry name" value="KETOL-ACID REDUCTOISOMERASE, MITOCHONDRIAL"/>
    <property type="match status" value="1"/>
</dbReference>
<dbReference type="GO" id="GO:0004455">
    <property type="term" value="F:ketol-acid reductoisomerase activity"/>
    <property type="evidence" value="ECO:0007669"/>
    <property type="project" value="TreeGrafter"/>
</dbReference>
<dbReference type="GO" id="GO:0009099">
    <property type="term" value="P:L-valine biosynthetic process"/>
    <property type="evidence" value="ECO:0007669"/>
    <property type="project" value="TreeGrafter"/>
</dbReference>
<organism evidence="1 2">
    <name type="scientific">Dovyalis caffra</name>
    <dbReference type="NCBI Taxonomy" id="77055"/>
    <lineage>
        <taxon>Eukaryota</taxon>
        <taxon>Viridiplantae</taxon>
        <taxon>Streptophyta</taxon>
        <taxon>Embryophyta</taxon>
        <taxon>Tracheophyta</taxon>
        <taxon>Spermatophyta</taxon>
        <taxon>Magnoliopsida</taxon>
        <taxon>eudicotyledons</taxon>
        <taxon>Gunneridae</taxon>
        <taxon>Pentapetalae</taxon>
        <taxon>rosids</taxon>
        <taxon>fabids</taxon>
        <taxon>Malpighiales</taxon>
        <taxon>Salicaceae</taxon>
        <taxon>Flacourtieae</taxon>
        <taxon>Dovyalis</taxon>
    </lineage>
</organism>
<proteinExistence type="predicted"/>
<dbReference type="GO" id="GO:0005739">
    <property type="term" value="C:mitochondrion"/>
    <property type="evidence" value="ECO:0007669"/>
    <property type="project" value="TreeGrafter"/>
</dbReference>
<gene>
    <name evidence="1" type="ORF">DCAF_LOCUS1273</name>
</gene>
<comment type="caution">
    <text evidence="1">The sequence shown here is derived from an EMBL/GenBank/DDBJ whole genome shotgun (WGS) entry which is preliminary data.</text>
</comment>
<protein>
    <submittedName>
        <fullName evidence="1">Uncharacterized protein</fullName>
    </submittedName>
</protein>
<dbReference type="GO" id="GO:0009507">
    <property type="term" value="C:chloroplast"/>
    <property type="evidence" value="ECO:0007669"/>
    <property type="project" value="TreeGrafter"/>
</dbReference>
<dbReference type="Gene3D" id="3.40.50.720">
    <property type="entry name" value="NAD(P)-binding Rossmann-like Domain"/>
    <property type="match status" value="2"/>
</dbReference>
<dbReference type="GO" id="GO:0009097">
    <property type="term" value="P:isoleucine biosynthetic process"/>
    <property type="evidence" value="ECO:0007669"/>
    <property type="project" value="TreeGrafter"/>
</dbReference>
<dbReference type="PANTHER" id="PTHR21371:SF1">
    <property type="entry name" value="KETOL-ACID REDUCTOISOMERASE, MITOCHONDRIAL"/>
    <property type="match status" value="1"/>
</dbReference>
<dbReference type="Proteomes" id="UP001314170">
    <property type="component" value="Unassembled WGS sequence"/>
</dbReference>
<dbReference type="EMBL" id="CAWUPB010000130">
    <property type="protein sequence ID" value="CAK7323644.1"/>
    <property type="molecule type" value="Genomic_DNA"/>
</dbReference>
<dbReference type="AlphaFoldDB" id="A0AAV1QRJ5"/>
<evidence type="ECO:0000313" key="1">
    <source>
        <dbReference type="EMBL" id="CAK7323644.1"/>
    </source>
</evidence>